<feature type="region of interest" description="Disordered" evidence="1">
    <location>
        <begin position="694"/>
        <end position="727"/>
    </location>
</feature>
<dbReference type="SUPFAM" id="SSF52540">
    <property type="entry name" value="P-loop containing nucleoside triphosphate hydrolases"/>
    <property type="match status" value="1"/>
</dbReference>
<dbReference type="OrthoDB" id="4139076at2"/>
<dbReference type="RefSeq" id="WP_086816422.1">
    <property type="nucleotide sequence ID" value="NZ_BJMM01000004.1"/>
</dbReference>
<evidence type="ECO:0000313" key="2">
    <source>
        <dbReference type="EMBL" id="GEB48592.1"/>
    </source>
</evidence>
<dbReference type="InterPro" id="IPR027417">
    <property type="entry name" value="P-loop_NTPase"/>
</dbReference>
<feature type="compositionally biased region" description="Gly residues" evidence="1">
    <location>
        <begin position="519"/>
        <end position="535"/>
    </location>
</feature>
<accession>A0A4Y3QTQ2</accession>
<protein>
    <submittedName>
        <fullName evidence="2">Uncharacterized protein</fullName>
    </submittedName>
</protein>
<dbReference type="EMBL" id="BJMM01000004">
    <property type="protein sequence ID" value="GEB48592.1"/>
    <property type="molecule type" value="Genomic_DNA"/>
</dbReference>
<feature type="compositionally biased region" description="Basic and acidic residues" evidence="1">
    <location>
        <begin position="608"/>
        <end position="621"/>
    </location>
</feature>
<name>A0A4Y3QTQ2_STRCI</name>
<evidence type="ECO:0000313" key="3">
    <source>
        <dbReference type="Proteomes" id="UP000319210"/>
    </source>
</evidence>
<feature type="compositionally biased region" description="Basic and acidic residues" evidence="1">
    <location>
        <begin position="536"/>
        <end position="545"/>
    </location>
</feature>
<feature type="region of interest" description="Disordered" evidence="1">
    <location>
        <begin position="601"/>
        <end position="639"/>
    </location>
</feature>
<keyword evidence="3" id="KW-1185">Reference proteome</keyword>
<dbReference type="AlphaFoldDB" id="A0A4Y3QTQ2"/>
<reference evidence="2 3" key="1">
    <citation type="submission" date="2019-06" db="EMBL/GenBank/DDBJ databases">
        <title>Whole genome shotgun sequence of Streptomyces cacaoi subsp. cacaoi NBRC 12748.</title>
        <authorList>
            <person name="Hosoyama A."/>
            <person name="Uohara A."/>
            <person name="Ohji S."/>
            <person name="Ichikawa N."/>
        </authorList>
    </citation>
    <scope>NUCLEOTIDE SEQUENCE [LARGE SCALE GENOMIC DNA]</scope>
    <source>
        <strain evidence="2 3">NBRC 12748</strain>
    </source>
</reference>
<dbReference type="Proteomes" id="UP000319210">
    <property type="component" value="Unassembled WGS sequence"/>
</dbReference>
<organism evidence="2 3">
    <name type="scientific">Streptomyces cacaoi</name>
    <dbReference type="NCBI Taxonomy" id="1898"/>
    <lineage>
        <taxon>Bacteria</taxon>
        <taxon>Bacillati</taxon>
        <taxon>Actinomycetota</taxon>
        <taxon>Actinomycetes</taxon>
        <taxon>Kitasatosporales</taxon>
        <taxon>Streptomycetaceae</taxon>
        <taxon>Streptomyces</taxon>
    </lineage>
</organism>
<gene>
    <name evidence="2" type="ORF">SCA03_11430</name>
</gene>
<proteinExistence type="predicted"/>
<comment type="caution">
    <text evidence="2">The sequence shown here is derived from an EMBL/GenBank/DDBJ whole genome shotgun (WGS) entry which is preliminary data.</text>
</comment>
<evidence type="ECO:0000256" key="1">
    <source>
        <dbReference type="SAM" id="MobiDB-lite"/>
    </source>
</evidence>
<feature type="region of interest" description="Disordered" evidence="1">
    <location>
        <begin position="507"/>
        <end position="556"/>
    </location>
</feature>
<sequence length="801" mass="84546">MLYGREAVLEELLPRLTGLEPGGPGRRARLVRQEHPGRLPVVLLSGRHGTGKTAVLDAAQERFTGGLPLARVDCVDCGAPEGAGAPGTAPGPPAPVPLDPPSNTSGVIEVLERLVTGLARQTPGYRLRFPRLLAGLFAVSSWRRGQEGQRELAAARFERLLPLAQGAPEEDGEGWTARISAQLAGAAAEQDVEPVAGLVVGEYFARHLSGRERETVVSWYRAGAAAPGEHPGDPLVRMCLDFHQGGDLRAPVESTLLAALLDDLAEHWSGWWQRVNRRPRPLALLDDAHAPAGREFLARLLDHRARGGARTPDPLVVVAGHLDGGGSADAVYPHAVTARLSGNGPTGGWRPPPPEREPTGGVLKVPLAALAPADIQAMLRRTPRPVHPRLPTVLHRLTGGHPHGSALLCEAVVAASAVRDVDPGELLDLETEDGGPVGELLVQRLVPELPLRYHLMMLCLARDRTAAEALAASVVLAPDAATTAGGGGPGGSERTRVAEAARYLERERWAPRPAPDGPDGFGGPDGLGGSTGAGGHDGREGRDGGEDAAGGPGPVAVPSFVSHPFLHALLVHEARRGSPQVEPGRRWDDMHAFLAAHHAARAGTAGDGDGRDGGHGRDGRDGGGGAAGAAADAEEAEELRHTLARGRAAAVVTRLTSRFTGGGDAARWLAVLRRVATAPHPPHDAWRDERARIARGLRERTDPRPDPDDGRDGRDDQGAPGGRDGRDADVWRSVDRLLHALWLLDDPLRAPTEELCAALRKELDFLAPRHPEGFTVLDAAAGSWPAAAWAQSRPYPVYGLD</sequence>